<name>A0A6A6F4H4_9PEZI</name>
<keyword evidence="3" id="KW-1185">Reference proteome</keyword>
<evidence type="ECO:0000313" key="2">
    <source>
        <dbReference type="EMBL" id="KAF2208666.1"/>
    </source>
</evidence>
<dbReference type="Gene3D" id="3.50.4.10">
    <property type="entry name" value="Hepatocyte Growth Factor"/>
    <property type="match status" value="1"/>
</dbReference>
<gene>
    <name evidence="2" type="ORF">CERZMDRAFT_122340</name>
</gene>
<accession>A0A6A6F4H4</accession>
<protein>
    <recommendedName>
        <fullName evidence="1">Apple domain-containing protein</fullName>
    </recommendedName>
</protein>
<dbReference type="InterPro" id="IPR003609">
    <property type="entry name" value="Pan_app"/>
</dbReference>
<organism evidence="2 3">
    <name type="scientific">Cercospora zeae-maydis SCOH1-5</name>
    <dbReference type="NCBI Taxonomy" id="717836"/>
    <lineage>
        <taxon>Eukaryota</taxon>
        <taxon>Fungi</taxon>
        <taxon>Dikarya</taxon>
        <taxon>Ascomycota</taxon>
        <taxon>Pezizomycotina</taxon>
        <taxon>Dothideomycetes</taxon>
        <taxon>Dothideomycetidae</taxon>
        <taxon>Mycosphaerellales</taxon>
        <taxon>Mycosphaerellaceae</taxon>
        <taxon>Cercospora</taxon>
    </lineage>
</organism>
<reference evidence="2" key="1">
    <citation type="journal article" date="2020" name="Stud. Mycol.">
        <title>101 Dothideomycetes genomes: a test case for predicting lifestyles and emergence of pathogens.</title>
        <authorList>
            <person name="Haridas S."/>
            <person name="Albert R."/>
            <person name="Binder M."/>
            <person name="Bloem J."/>
            <person name="Labutti K."/>
            <person name="Salamov A."/>
            <person name="Andreopoulos B."/>
            <person name="Baker S."/>
            <person name="Barry K."/>
            <person name="Bills G."/>
            <person name="Bluhm B."/>
            <person name="Cannon C."/>
            <person name="Castanera R."/>
            <person name="Culley D."/>
            <person name="Daum C."/>
            <person name="Ezra D."/>
            <person name="Gonzalez J."/>
            <person name="Henrissat B."/>
            <person name="Kuo A."/>
            <person name="Liang C."/>
            <person name="Lipzen A."/>
            <person name="Lutzoni F."/>
            <person name="Magnuson J."/>
            <person name="Mondo S."/>
            <person name="Nolan M."/>
            <person name="Ohm R."/>
            <person name="Pangilinan J."/>
            <person name="Park H.-J."/>
            <person name="Ramirez L."/>
            <person name="Alfaro M."/>
            <person name="Sun H."/>
            <person name="Tritt A."/>
            <person name="Yoshinaga Y."/>
            <person name="Zwiers L.-H."/>
            <person name="Turgeon B."/>
            <person name="Goodwin S."/>
            <person name="Spatafora J."/>
            <person name="Crous P."/>
            <person name="Grigoriev I."/>
        </authorList>
    </citation>
    <scope>NUCLEOTIDE SEQUENCE</scope>
    <source>
        <strain evidence="2">SCOH1-5</strain>
    </source>
</reference>
<evidence type="ECO:0000259" key="1">
    <source>
        <dbReference type="Pfam" id="PF00024"/>
    </source>
</evidence>
<dbReference type="Proteomes" id="UP000799539">
    <property type="component" value="Unassembled WGS sequence"/>
</dbReference>
<dbReference type="EMBL" id="ML992692">
    <property type="protein sequence ID" value="KAF2208666.1"/>
    <property type="molecule type" value="Genomic_DNA"/>
</dbReference>
<feature type="domain" description="Apple" evidence="1">
    <location>
        <begin position="30"/>
        <end position="65"/>
    </location>
</feature>
<dbReference type="AlphaFoldDB" id="A0A6A6F4H4"/>
<proteinExistence type="predicted"/>
<sequence length="198" mass="23195">MYTRPSSRKHMHSGVRYRPTWRRIRKEEGRSPNFDECLQLCSRDRKCSNANYQGNDTSCSLKRSRNPAPSDKDIDGVVCRSDSMITSTTATKTADCSAIGPGKSSCEHRRTSDLGHQCLLVQPRLWQELRFNQRVWGWLLLLVWMRSSLWPDVRSIPTCLPFSRLRSIRGRRKRWVFHIHFVLVRWYRLRGWSDAGIG</sequence>
<dbReference type="Pfam" id="PF00024">
    <property type="entry name" value="PAN_1"/>
    <property type="match status" value="1"/>
</dbReference>
<evidence type="ECO:0000313" key="3">
    <source>
        <dbReference type="Proteomes" id="UP000799539"/>
    </source>
</evidence>